<dbReference type="InterPro" id="IPR027417">
    <property type="entry name" value="P-loop_NTPase"/>
</dbReference>
<protein>
    <recommendedName>
        <fullName evidence="1">AAA+ ATPase domain-containing protein</fullName>
    </recommendedName>
</protein>
<dbReference type="SUPFAM" id="SSF52540">
    <property type="entry name" value="P-loop containing nucleoside triphosphate hydrolases"/>
    <property type="match status" value="1"/>
</dbReference>
<dbReference type="SMART" id="SM00382">
    <property type="entry name" value="AAA"/>
    <property type="match status" value="1"/>
</dbReference>
<comment type="caution">
    <text evidence="2">The sequence shown here is derived from an EMBL/GenBank/DDBJ whole genome shotgun (WGS) entry which is preliminary data.</text>
</comment>
<evidence type="ECO:0000259" key="1">
    <source>
        <dbReference type="SMART" id="SM00382"/>
    </source>
</evidence>
<dbReference type="Gene3D" id="3.40.50.300">
    <property type="entry name" value="P-loop containing nucleotide triphosphate hydrolases"/>
    <property type="match status" value="1"/>
</dbReference>
<dbReference type="EMBL" id="SNRY01000233">
    <property type="protein sequence ID" value="KAA6344140.1"/>
    <property type="molecule type" value="Genomic_DNA"/>
</dbReference>
<dbReference type="InterPro" id="IPR003593">
    <property type="entry name" value="AAA+_ATPase"/>
</dbReference>
<dbReference type="InterPro" id="IPR041682">
    <property type="entry name" value="AAA_14"/>
</dbReference>
<dbReference type="PANTHER" id="PTHR33295">
    <property type="entry name" value="ATPASE"/>
    <property type="match status" value="1"/>
</dbReference>
<name>A0A5J4SFQ9_9ZZZZ</name>
<feature type="domain" description="AAA+ ATPase" evidence="1">
    <location>
        <begin position="17"/>
        <end position="139"/>
    </location>
</feature>
<gene>
    <name evidence="2" type="ORF">EZS27_008222</name>
</gene>
<dbReference type="PANTHER" id="PTHR33295:SF7">
    <property type="entry name" value="ATPASE"/>
    <property type="match status" value="1"/>
</dbReference>
<sequence>MYRNKFKELTQWKLDKNKKPLIFYGARQVGKTYLIQEFGRQEYRQMVYINFERVEKLRNIFQIDLDPQRLITAFELYSGVKITPEDTLIVFDEIQAAPQGLTSLKYFCEEAREYQIIAAGSLLGIKMHPDESFPVGKVDMLTLYPMSFYEFLLAMGEENGLARILREKLLDIMPVFAEKFKEYLKYYLYVGGMPEAVAAFAENRDWKTSRQIQKKNTKKLSRRLFKTRT</sequence>
<dbReference type="AlphaFoldDB" id="A0A5J4SFQ9"/>
<organism evidence="2">
    <name type="scientific">termite gut metagenome</name>
    <dbReference type="NCBI Taxonomy" id="433724"/>
    <lineage>
        <taxon>unclassified sequences</taxon>
        <taxon>metagenomes</taxon>
        <taxon>organismal metagenomes</taxon>
    </lineage>
</organism>
<proteinExistence type="predicted"/>
<reference evidence="2" key="1">
    <citation type="submission" date="2019-03" db="EMBL/GenBank/DDBJ databases">
        <title>Single cell metagenomics reveals metabolic interactions within the superorganism composed of flagellate Streblomastix strix and complex community of Bacteroidetes bacteria on its surface.</title>
        <authorList>
            <person name="Treitli S.C."/>
            <person name="Kolisko M."/>
            <person name="Husnik F."/>
            <person name="Keeling P."/>
            <person name="Hampl V."/>
        </authorList>
    </citation>
    <scope>NUCLEOTIDE SEQUENCE</scope>
    <source>
        <strain evidence="2">STM</strain>
    </source>
</reference>
<evidence type="ECO:0000313" key="2">
    <source>
        <dbReference type="EMBL" id="KAA6344140.1"/>
    </source>
</evidence>
<dbReference type="Pfam" id="PF13173">
    <property type="entry name" value="AAA_14"/>
    <property type="match status" value="1"/>
</dbReference>
<accession>A0A5J4SFQ9</accession>